<keyword evidence="4" id="KW-0808">Transferase</keyword>
<evidence type="ECO:0000259" key="2">
    <source>
        <dbReference type="Pfam" id="PF00535"/>
    </source>
</evidence>
<evidence type="ECO:0000313" key="6">
    <source>
        <dbReference type="Proteomes" id="UP001077662"/>
    </source>
</evidence>
<dbReference type="GO" id="GO:0016758">
    <property type="term" value="F:hexosyltransferase activity"/>
    <property type="evidence" value="ECO:0007669"/>
    <property type="project" value="UniProtKB-ARBA"/>
</dbReference>
<proteinExistence type="inferred from homology"/>
<dbReference type="EMBL" id="PRKQ01000004">
    <property type="protein sequence ID" value="PPB10565.1"/>
    <property type="molecule type" value="Genomic_DNA"/>
</dbReference>
<dbReference type="Gene3D" id="3.90.550.10">
    <property type="entry name" value="Spore Coat Polysaccharide Biosynthesis Protein SpsA, Chain A"/>
    <property type="match status" value="1"/>
</dbReference>
<sequence>MTEMEENVDVAIPMFTVVIPTYNRSDMLPKAINSVLKQTCDDWEILIMDDASTDDTEEIVSVLLTHSNIRYYRMQKNSGISKVMNMALSLTRTPYLIQLDSDDWLTKRTLERFKNTINKNQRSKKKEKCALYYGNMNVWRVYKSIYRKRKVIRHRQIKGKYDFLRYDGWMVAPRCYRVNALKEVGGWDTSDKYGGRIMEDRRMILRLIEKFPVQHIDKTLYNRTKHRKQLTEPGSIQKRNYLRRQTYESYLKRWGNKYRAIFGKRGCFLVIKQLVKRKKKRGHRK</sequence>
<evidence type="ECO:0000313" key="5">
    <source>
        <dbReference type="Proteomes" id="UP000239759"/>
    </source>
</evidence>
<dbReference type="AlphaFoldDB" id="A0AAP3DIX0"/>
<evidence type="ECO:0000313" key="4">
    <source>
        <dbReference type="EMBL" id="PPB10565.1"/>
    </source>
</evidence>
<dbReference type="SUPFAM" id="SSF53448">
    <property type="entry name" value="Nucleotide-diphospho-sugar transferases"/>
    <property type="match status" value="1"/>
</dbReference>
<dbReference type="CDD" id="cd00761">
    <property type="entry name" value="Glyco_tranf_GTA_type"/>
    <property type="match status" value="1"/>
</dbReference>
<dbReference type="PANTHER" id="PTHR22916:SF3">
    <property type="entry name" value="UDP-GLCNAC:BETAGAL BETA-1,3-N-ACETYLGLUCOSAMINYLTRANSFERASE-LIKE PROTEIN 1"/>
    <property type="match status" value="1"/>
</dbReference>
<evidence type="ECO:0000256" key="1">
    <source>
        <dbReference type="ARBA" id="ARBA00006739"/>
    </source>
</evidence>
<organism evidence="3 6">
    <name type="scientific">Brevibacillus laterosporus</name>
    <name type="common">Bacillus laterosporus</name>
    <dbReference type="NCBI Taxonomy" id="1465"/>
    <lineage>
        <taxon>Bacteria</taxon>
        <taxon>Bacillati</taxon>
        <taxon>Bacillota</taxon>
        <taxon>Bacilli</taxon>
        <taxon>Bacillales</taxon>
        <taxon>Paenibacillaceae</taxon>
        <taxon>Brevibacillus</taxon>
    </lineage>
</organism>
<dbReference type="Pfam" id="PF00535">
    <property type="entry name" value="Glycos_transf_2"/>
    <property type="match status" value="1"/>
</dbReference>
<dbReference type="InterPro" id="IPR029044">
    <property type="entry name" value="Nucleotide-diphossugar_trans"/>
</dbReference>
<dbReference type="RefSeq" id="WP_104031007.1">
    <property type="nucleotide sequence ID" value="NZ_JANSGW010000021.1"/>
</dbReference>
<comment type="caution">
    <text evidence="3">The sequence shown here is derived from an EMBL/GenBank/DDBJ whole genome shotgun (WGS) entry which is preliminary data.</text>
</comment>
<dbReference type="PANTHER" id="PTHR22916">
    <property type="entry name" value="GLYCOSYLTRANSFERASE"/>
    <property type="match status" value="1"/>
</dbReference>
<accession>A0AAP3DIX0</accession>
<dbReference type="InterPro" id="IPR001173">
    <property type="entry name" value="Glyco_trans_2-like"/>
</dbReference>
<feature type="domain" description="Glycosyltransferase 2-like" evidence="2">
    <location>
        <begin position="16"/>
        <end position="122"/>
    </location>
</feature>
<reference evidence="3" key="2">
    <citation type="submission" date="2022-09" db="EMBL/GenBank/DDBJ databases">
        <title>Genome analysis and characterization of larvicidal activity of Brevibacillus strains.</title>
        <authorList>
            <person name="Patrusheva E.V."/>
            <person name="Izotova A.O."/>
            <person name="Toshchakov S.V."/>
            <person name="Sineoky S.P."/>
        </authorList>
    </citation>
    <scope>NUCLEOTIDE SEQUENCE</scope>
    <source>
        <strain evidence="3">VKPM_B-13247</strain>
    </source>
</reference>
<gene>
    <name evidence="4" type="ORF">C4A77_05170</name>
    <name evidence="3" type="ORF">O0554_16525</name>
</gene>
<dbReference type="Proteomes" id="UP001077662">
    <property type="component" value="Unassembled WGS sequence"/>
</dbReference>
<dbReference type="Proteomes" id="UP000239759">
    <property type="component" value="Unassembled WGS sequence"/>
</dbReference>
<dbReference type="EMBL" id="JAPTNE010000021">
    <property type="protein sequence ID" value="MCZ0808497.1"/>
    <property type="molecule type" value="Genomic_DNA"/>
</dbReference>
<name>A0AAP3DIX0_BRELA</name>
<comment type="similarity">
    <text evidence="1">Belongs to the glycosyltransferase 2 family.</text>
</comment>
<reference evidence="4 5" key="1">
    <citation type="submission" date="2018-02" db="EMBL/GenBank/DDBJ databases">
        <title>Comparative analysis of genomes of three Brevibacillus laterosporus strains producers of potent antimicrobials isolated from silage.</title>
        <authorList>
            <person name="Kojic M."/>
            <person name="Miljkovic M."/>
            <person name="Studholme D."/>
            <person name="Filipic B."/>
        </authorList>
    </citation>
    <scope>NUCLEOTIDE SEQUENCE [LARGE SCALE GENOMIC DNA]</scope>
    <source>
        <strain evidence="4 5">BGSP11</strain>
    </source>
</reference>
<protein>
    <submittedName>
        <fullName evidence="4">Glycosyl transferase</fullName>
    </submittedName>
    <submittedName>
        <fullName evidence="3">Glycosyltransferase family 2 protein</fullName>
    </submittedName>
</protein>
<evidence type="ECO:0000313" key="3">
    <source>
        <dbReference type="EMBL" id="MCZ0808497.1"/>
    </source>
</evidence>